<feature type="domain" description="MgtC/SapB/SrpB/YhiD N-terminal" evidence="2">
    <location>
        <begin position="10"/>
        <end position="136"/>
    </location>
</feature>
<evidence type="ECO:0000259" key="2">
    <source>
        <dbReference type="Pfam" id="PF02308"/>
    </source>
</evidence>
<feature type="transmembrane region" description="Helical" evidence="1">
    <location>
        <begin position="335"/>
        <end position="356"/>
    </location>
</feature>
<evidence type="ECO:0000256" key="1">
    <source>
        <dbReference type="SAM" id="Phobius"/>
    </source>
</evidence>
<evidence type="ECO:0000313" key="4">
    <source>
        <dbReference type="EMBL" id="KQK30401.1"/>
    </source>
</evidence>
<name>A0A0Q3M3U3_9HYPH</name>
<feature type="transmembrane region" description="Helical" evidence="1">
    <location>
        <begin position="237"/>
        <end position="261"/>
    </location>
</feature>
<proteinExistence type="predicted"/>
<dbReference type="Pfam" id="PF13194">
    <property type="entry name" value="DUF4010"/>
    <property type="match status" value="1"/>
</dbReference>
<dbReference type="PANTHER" id="PTHR39084">
    <property type="entry name" value="MEMBRANE PROTEIN-RELATED"/>
    <property type="match status" value="1"/>
</dbReference>
<gene>
    <name evidence="4" type="ORF">ARD30_13290</name>
</gene>
<keyword evidence="5" id="KW-1185">Reference proteome</keyword>
<evidence type="ECO:0000259" key="3">
    <source>
        <dbReference type="Pfam" id="PF13194"/>
    </source>
</evidence>
<accession>A0A0Q3M3U3</accession>
<dbReference type="AlphaFoldDB" id="A0A0Q3M3U3"/>
<feature type="transmembrane region" description="Helical" evidence="1">
    <location>
        <begin position="63"/>
        <end position="83"/>
    </location>
</feature>
<feature type="transmembrane region" description="Helical" evidence="1">
    <location>
        <begin position="179"/>
        <end position="197"/>
    </location>
</feature>
<feature type="transmembrane region" description="Helical" evidence="1">
    <location>
        <begin position="368"/>
        <end position="390"/>
    </location>
</feature>
<feature type="domain" description="DUF4010" evidence="3">
    <location>
        <begin position="184"/>
        <end position="392"/>
    </location>
</feature>
<keyword evidence="1" id="KW-0812">Transmembrane</keyword>
<feature type="transmembrane region" description="Helical" evidence="1">
    <location>
        <begin position="150"/>
        <end position="167"/>
    </location>
</feature>
<protein>
    <submittedName>
        <fullName evidence="4">Uncharacterized protein</fullName>
    </submittedName>
</protein>
<dbReference type="InterPro" id="IPR025105">
    <property type="entry name" value="DUF4010"/>
</dbReference>
<dbReference type="PANTHER" id="PTHR39084:SF1">
    <property type="entry name" value="DUF4010 DOMAIN-CONTAINING PROTEIN"/>
    <property type="match status" value="1"/>
</dbReference>
<keyword evidence="1" id="KW-0472">Membrane</keyword>
<dbReference type="EMBL" id="LMAR01000036">
    <property type="protein sequence ID" value="KQK30401.1"/>
    <property type="molecule type" value="Genomic_DNA"/>
</dbReference>
<dbReference type="RefSeq" id="WP_055728252.1">
    <property type="nucleotide sequence ID" value="NZ_LMAR01000036.1"/>
</dbReference>
<organism evidence="4 5">
    <name type="scientific">Bosea thiooxidans</name>
    <dbReference type="NCBI Taxonomy" id="53254"/>
    <lineage>
        <taxon>Bacteria</taxon>
        <taxon>Pseudomonadati</taxon>
        <taxon>Pseudomonadota</taxon>
        <taxon>Alphaproteobacteria</taxon>
        <taxon>Hyphomicrobiales</taxon>
        <taxon>Boseaceae</taxon>
        <taxon>Bosea</taxon>
    </lineage>
</organism>
<dbReference type="Pfam" id="PF02308">
    <property type="entry name" value="MgtC"/>
    <property type="match status" value="1"/>
</dbReference>
<comment type="caution">
    <text evidence="4">The sequence shown here is derived from an EMBL/GenBank/DDBJ whole genome shotgun (WGS) entry which is preliminary data.</text>
</comment>
<feature type="transmembrane region" description="Helical" evidence="1">
    <location>
        <begin position="396"/>
        <end position="418"/>
    </location>
</feature>
<feature type="transmembrane region" description="Helical" evidence="1">
    <location>
        <begin position="203"/>
        <end position="225"/>
    </location>
</feature>
<dbReference type="Proteomes" id="UP000051562">
    <property type="component" value="Unassembled WGS sequence"/>
</dbReference>
<feature type="transmembrane region" description="Helical" evidence="1">
    <location>
        <begin position="38"/>
        <end position="57"/>
    </location>
</feature>
<evidence type="ECO:0000313" key="5">
    <source>
        <dbReference type="Proteomes" id="UP000051562"/>
    </source>
</evidence>
<feature type="transmembrane region" description="Helical" evidence="1">
    <location>
        <begin position="6"/>
        <end position="26"/>
    </location>
</feature>
<keyword evidence="1" id="KW-1133">Transmembrane helix</keyword>
<reference evidence="4 5" key="1">
    <citation type="submission" date="2015-10" db="EMBL/GenBank/DDBJ databases">
        <title>Draft genome of Bosea thiooxidans.</title>
        <authorList>
            <person name="Wang X."/>
        </authorList>
    </citation>
    <scope>NUCLEOTIDE SEQUENCE [LARGE SCALE GENOMIC DNA]</scope>
    <source>
        <strain evidence="4 5">CGMCC 9174</strain>
    </source>
</reference>
<sequence length="419" mass="43212">MDEDALLSRLAVSLSIGLLIGLERGWRTRNEEDHQRAAGLRTFALTGLTGGTTGALAQHFDAAVVIGLVFLGFSAAFTAYHWLEAQAERNYSATSVIAGMSTFLLGALAVVGDLTAAIAGAVAAAVLLALREQLHRWVASLSWSEIRSGLTLLAMTFLMLPILPNRLVDPWNAVNPYEIWLLTILIATVSFAGYVAIRAFGGRLGVLVTAVAGGLASSTATTLTLSRLARRHPESSALLSSGVLLAGLTMIIRVAIVATALSPSLLFYLKWPLLAGGAALAIGAGMLLLQNPGASEQPELQVTNPLELSPALKMGALITAVMVIAQALQQSFGNAGILVTAAAAGIADVDAISISMARMATQTIQPGLAAQAILIAVAMNTLVKTVMAAWAGGFAIGSRVGAVSLFGVAAGLAASLYFG</sequence>
<feature type="transmembrane region" description="Helical" evidence="1">
    <location>
        <begin position="103"/>
        <end position="130"/>
    </location>
</feature>
<dbReference type="InterPro" id="IPR049177">
    <property type="entry name" value="MgtC_SapB_SrpB_YhiD_N"/>
</dbReference>
<feature type="transmembrane region" description="Helical" evidence="1">
    <location>
        <begin position="267"/>
        <end position="289"/>
    </location>
</feature>